<dbReference type="InterPro" id="IPR036097">
    <property type="entry name" value="HisK_dim/P_sf"/>
</dbReference>
<dbReference type="InterPro" id="IPR001610">
    <property type="entry name" value="PAC"/>
</dbReference>
<keyword evidence="17" id="KW-1185">Reference proteome</keyword>
<dbReference type="SMART" id="SM00387">
    <property type="entry name" value="HATPase_c"/>
    <property type="match status" value="1"/>
</dbReference>
<dbReference type="Gene3D" id="3.30.450.20">
    <property type="entry name" value="PAS domain"/>
    <property type="match status" value="4"/>
</dbReference>
<dbReference type="PRINTS" id="PR00344">
    <property type="entry name" value="BCTRLSENSOR"/>
</dbReference>
<dbReference type="InterPro" id="IPR000700">
    <property type="entry name" value="PAS-assoc_C"/>
</dbReference>
<dbReference type="SUPFAM" id="SSF55785">
    <property type="entry name" value="PYP-like sensor domain (PAS domain)"/>
    <property type="match status" value="4"/>
</dbReference>
<dbReference type="SUPFAM" id="SSF52172">
    <property type="entry name" value="CheY-like"/>
    <property type="match status" value="2"/>
</dbReference>
<feature type="domain" description="PAC" evidence="15">
    <location>
        <begin position="352"/>
        <end position="404"/>
    </location>
</feature>
<gene>
    <name evidence="16" type="ORF">SAMN04487911_10224</name>
</gene>
<dbReference type="OrthoDB" id="9811889at2"/>
<dbReference type="InterPro" id="IPR036890">
    <property type="entry name" value="HATPase_C_sf"/>
</dbReference>
<evidence type="ECO:0000313" key="16">
    <source>
        <dbReference type="EMBL" id="SHI42247.1"/>
    </source>
</evidence>
<dbReference type="SMART" id="SM00388">
    <property type="entry name" value="HisKA"/>
    <property type="match status" value="1"/>
</dbReference>
<dbReference type="InterPro" id="IPR001789">
    <property type="entry name" value="Sig_transdc_resp-reg_receiver"/>
</dbReference>
<dbReference type="CDD" id="cd00130">
    <property type="entry name" value="PAS"/>
    <property type="match status" value="3"/>
</dbReference>
<feature type="domain" description="PAC" evidence="15">
    <location>
        <begin position="479"/>
        <end position="531"/>
    </location>
</feature>
<dbReference type="GO" id="GO:0005524">
    <property type="term" value="F:ATP binding"/>
    <property type="evidence" value="ECO:0007669"/>
    <property type="project" value="UniProtKB-KW"/>
</dbReference>
<dbReference type="SUPFAM" id="SSF55874">
    <property type="entry name" value="ATPase domain of HSP90 chaperone/DNA topoisomerase II/histidine kinase"/>
    <property type="match status" value="1"/>
</dbReference>
<keyword evidence="4" id="KW-0808">Transferase</keyword>
<keyword evidence="5" id="KW-0547">Nucleotide-binding</keyword>
<dbReference type="Pfam" id="PF13426">
    <property type="entry name" value="PAS_9"/>
    <property type="match status" value="2"/>
</dbReference>
<accession>A0A1M6B0P3</accession>
<dbReference type="InterPro" id="IPR000014">
    <property type="entry name" value="PAS"/>
</dbReference>
<dbReference type="Gene3D" id="1.10.287.130">
    <property type="match status" value="1"/>
</dbReference>
<dbReference type="Gene3D" id="3.40.50.2300">
    <property type="match status" value="2"/>
</dbReference>
<evidence type="ECO:0000259" key="12">
    <source>
        <dbReference type="PROSITE" id="PS50109"/>
    </source>
</evidence>
<dbReference type="InterPro" id="IPR011006">
    <property type="entry name" value="CheY-like_superfamily"/>
</dbReference>
<evidence type="ECO:0000256" key="11">
    <source>
        <dbReference type="PROSITE-ProRule" id="PRU00169"/>
    </source>
</evidence>
<dbReference type="CDD" id="cd16922">
    <property type="entry name" value="HATPase_EvgS-ArcB-TorS-like"/>
    <property type="match status" value="1"/>
</dbReference>
<dbReference type="Gene3D" id="3.30.565.10">
    <property type="entry name" value="Histidine kinase-like ATPase, C-terminal domain"/>
    <property type="match status" value="1"/>
</dbReference>
<keyword evidence="6 16" id="KW-0418">Kinase</keyword>
<dbReference type="SMART" id="SM00091">
    <property type="entry name" value="PAS"/>
    <property type="match status" value="3"/>
</dbReference>
<dbReference type="Pfam" id="PF00072">
    <property type="entry name" value="Response_reg"/>
    <property type="match status" value="2"/>
</dbReference>
<feature type="modified residue" description="4-aspartylphosphate" evidence="11">
    <location>
        <position position="1125"/>
    </location>
</feature>
<feature type="modified residue" description="4-aspartylphosphate" evidence="11">
    <location>
        <position position="980"/>
    </location>
</feature>
<dbReference type="PROSITE" id="PS50110">
    <property type="entry name" value="RESPONSE_REGULATORY"/>
    <property type="match status" value="2"/>
</dbReference>
<dbReference type="Pfam" id="PF02518">
    <property type="entry name" value="HATPase_c"/>
    <property type="match status" value="1"/>
</dbReference>
<dbReference type="Pfam" id="PF08447">
    <property type="entry name" value="PAS_3"/>
    <property type="match status" value="1"/>
</dbReference>
<feature type="domain" description="PAC" evidence="15">
    <location>
        <begin position="621"/>
        <end position="673"/>
    </location>
</feature>
<dbReference type="GO" id="GO:0000155">
    <property type="term" value="F:phosphorelay sensor kinase activity"/>
    <property type="evidence" value="ECO:0007669"/>
    <property type="project" value="InterPro"/>
</dbReference>
<protein>
    <recommendedName>
        <fullName evidence="10">Sensory/regulatory protein RpfC</fullName>
        <ecNumber evidence="2">2.7.13.3</ecNumber>
    </recommendedName>
</protein>
<dbReference type="PANTHER" id="PTHR45339">
    <property type="entry name" value="HYBRID SIGNAL TRANSDUCTION HISTIDINE KINASE J"/>
    <property type="match status" value="1"/>
</dbReference>
<evidence type="ECO:0000256" key="10">
    <source>
        <dbReference type="ARBA" id="ARBA00068150"/>
    </source>
</evidence>
<evidence type="ECO:0000256" key="3">
    <source>
        <dbReference type="ARBA" id="ARBA00022553"/>
    </source>
</evidence>
<organism evidence="16 17">
    <name type="scientific">Arenibacter nanhaiticus</name>
    <dbReference type="NCBI Taxonomy" id="558155"/>
    <lineage>
        <taxon>Bacteria</taxon>
        <taxon>Pseudomonadati</taxon>
        <taxon>Bacteroidota</taxon>
        <taxon>Flavobacteriia</taxon>
        <taxon>Flavobacteriales</taxon>
        <taxon>Flavobacteriaceae</taxon>
        <taxon>Arenibacter</taxon>
    </lineage>
</organism>
<dbReference type="SUPFAM" id="SSF47384">
    <property type="entry name" value="Homodimeric domain of signal transducing histidine kinase"/>
    <property type="match status" value="1"/>
</dbReference>
<feature type="domain" description="Response regulatory" evidence="13">
    <location>
        <begin position="1074"/>
        <end position="1193"/>
    </location>
</feature>
<evidence type="ECO:0000256" key="4">
    <source>
        <dbReference type="ARBA" id="ARBA00022679"/>
    </source>
</evidence>
<dbReference type="InterPro" id="IPR004358">
    <property type="entry name" value="Sig_transdc_His_kin-like_C"/>
</dbReference>
<comment type="subunit">
    <text evidence="9">At low DSF concentrations, interacts with RpfF.</text>
</comment>
<evidence type="ECO:0000256" key="1">
    <source>
        <dbReference type="ARBA" id="ARBA00000085"/>
    </source>
</evidence>
<evidence type="ECO:0000256" key="6">
    <source>
        <dbReference type="ARBA" id="ARBA00022777"/>
    </source>
</evidence>
<dbReference type="RefSeq" id="WP_072762864.1">
    <property type="nucleotide sequence ID" value="NZ_FQYX01000002.1"/>
</dbReference>
<evidence type="ECO:0000256" key="9">
    <source>
        <dbReference type="ARBA" id="ARBA00064003"/>
    </source>
</evidence>
<dbReference type="InterPro" id="IPR005467">
    <property type="entry name" value="His_kinase_dom"/>
</dbReference>
<feature type="domain" description="PAS" evidence="14">
    <location>
        <begin position="275"/>
        <end position="348"/>
    </location>
</feature>
<dbReference type="PROSITE" id="PS50109">
    <property type="entry name" value="HIS_KIN"/>
    <property type="match status" value="1"/>
</dbReference>
<comment type="catalytic activity">
    <reaction evidence="1">
        <text>ATP + protein L-histidine = ADP + protein N-phospho-L-histidine.</text>
        <dbReference type="EC" id="2.7.13.3"/>
    </reaction>
</comment>
<evidence type="ECO:0000259" key="14">
    <source>
        <dbReference type="PROSITE" id="PS50112"/>
    </source>
</evidence>
<keyword evidence="8" id="KW-0902">Two-component regulatory system</keyword>
<dbReference type="PROSITE" id="PS50112">
    <property type="entry name" value="PAS"/>
    <property type="match status" value="3"/>
</dbReference>
<dbReference type="EMBL" id="FQYX01000002">
    <property type="protein sequence ID" value="SHI42247.1"/>
    <property type="molecule type" value="Genomic_DNA"/>
</dbReference>
<dbReference type="Pfam" id="PF00512">
    <property type="entry name" value="HisKA"/>
    <property type="match status" value="1"/>
</dbReference>
<dbReference type="CDD" id="cd17546">
    <property type="entry name" value="REC_hyHK_CKI1_RcsC-like"/>
    <property type="match status" value="1"/>
</dbReference>
<feature type="domain" description="Histidine kinase" evidence="12">
    <location>
        <begin position="691"/>
        <end position="914"/>
    </location>
</feature>
<dbReference type="Proteomes" id="UP000184231">
    <property type="component" value="Unassembled WGS sequence"/>
</dbReference>
<evidence type="ECO:0000313" key="17">
    <source>
        <dbReference type="Proteomes" id="UP000184231"/>
    </source>
</evidence>
<evidence type="ECO:0000256" key="5">
    <source>
        <dbReference type="ARBA" id="ARBA00022741"/>
    </source>
</evidence>
<dbReference type="PANTHER" id="PTHR45339:SF1">
    <property type="entry name" value="HYBRID SIGNAL TRANSDUCTION HISTIDINE KINASE J"/>
    <property type="match status" value="1"/>
</dbReference>
<dbReference type="NCBIfam" id="TIGR00229">
    <property type="entry name" value="sensory_box"/>
    <property type="match status" value="3"/>
</dbReference>
<sequence>MTKASFLKNKLQDLLHINPAIFSWITEKPNDGLWFFQKGNNDKFWVSQSFWESLRFDLGEADYNSAFLNDKLGAKTIEDLLLVLTTLDKDIIEKQPTQLLVSDAFGNQLNYEIEARPFIDSEQNVFYLLRFNHSEIWFDEYRNELNSLISVYEQTNEIAHIGGWEIDLLRNKITWTKATKAIHEVAPNYQPKFEESINFFKEGWSRDLIISSFNDCISNGTHYDVECKIITANDRDIWVRAFGKPEFKFGKCIRVYGAFQDIDEKKKREIELKATKNRFEKIFESSPIGILLVDKENKVIDINPACIRIFGFENLPKEEVLQLTFKDVIHPDHLATAVDFRQKLIAGELQNYKLEVKCFHSNGKIIWCNINTSILPGSDNHEDLIITQLEEITEQKELERVAKENADKFIKAFDNSPNGMGVIGLDREWVMFNNKLAEIIGYSKAEFRGVRFRDIIHPDDYKNDSHLIEQLVKGEIENYSIEKRYIHKNGHIVYCHFHVAGIYDEQEKVTSLIGQVVDMTETILGRKALQRSLNDLQGLLNATTQISIIETDLNLTVKKFNKGAENLLGYASHEVVGKTTPNLFHVKEEVADHVKVLSEKHGTTIAEKDAFCYDADLGNFEPKKWTYIRKDGSKFPVQLVITPVKDHEGTTTGYLGIGTDISELKAMEESLITAKEKAEMASKSKSDFLANMSHEIRTPLNGVIGFTDLLMKTALSDSQQNYMNTIYSSAISLLDLINDILDFSKIEAGKLEMSIEKTDLVEVCGQAIDLIKQQAHDKNLEVLLNISPQIKRFIYADTVRLKQIIINLLGNAVKFTHQGEIELKVEANPSDVGNGKMLYTFSIRDTGIGIAPENMDKIFFAFDQEDASTTRKYGGSGLGLSISNRLLEIMGSKLQVTSTQDKGSVFYFNVSFETEMDQNPNQALTRNVKNVLVVDDNLNNRTILKEMLAVEQISTTLLANGIEAINTLQKGESYDLAIIDYHMPYLNGLDLIKHIRTVLNLSEVELPIILLHSSGDDNEVKQRCHEYQVQFNVVKPIQMNALFNLIDQVQNPAISKDPAPKKVQEIDLSVYNFKIMVAEDNKINKYLTRTIIKKLLPNVELIEVDNGEEAVEAFKNREVELILMDIQMPILSGFEASQEIRKLENNESRIPIIALTARTVKGERERCLAYGMDEYVSKPVVFETLKEVIIEFLIVKDKALA</sequence>
<dbReference type="STRING" id="558155.SAMN04487911_10224"/>
<proteinExistence type="predicted"/>
<feature type="domain" description="PAS" evidence="14">
    <location>
        <begin position="405"/>
        <end position="475"/>
    </location>
</feature>
<evidence type="ECO:0000259" key="15">
    <source>
        <dbReference type="PROSITE" id="PS50113"/>
    </source>
</evidence>
<dbReference type="EC" id="2.7.13.3" evidence="2"/>
<feature type="domain" description="PAS" evidence="14">
    <location>
        <begin position="532"/>
        <end position="585"/>
    </location>
</feature>
<dbReference type="SMART" id="SM00086">
    <property type="entry name" value="PAC"/>
    <property type="match status" value="4"/>
</dbReference>
<dbReference type="AlphaFoldDB" id="A0A1M6B0P3"/>
<feature type="domain" description="Response regulatory" evidence="13">
    <location>
        <begin position="930"/>
        <end position="1050"/>
    </location>
</feature>
<dbReference type="SMART" id="SM00448">
    <property type="entry name" value="REC"/>
    <property type="match status" value="2"/>
</dbReference>
<evidence type="ECO:0000256" key="7">
    <source>
        <dbReference type="ARBA" id="ARBA00022840"/>
    </source>
</evidence>
<dbReference type="FunFam" id="1.10.287.130:FF:000002">
    <property type="entry name" value="Two-component osmosensing histidine kinase"/>
    <property type="match status" value="1"/>
</dbReference>
<dbReference type="InterPro" id="IPR035965">
    <property type="entry name" value="PAS-like_dom_sf"/>
</dbReference>
<dbReference type="InterPro" id="IPR003594">
    <property type="entry name" value="HATPase_dom"/>
</dbReference>
<dbReference type="PROSITE" id="PS50113">
    <property type="entry name" value="PAC"/>
    <property type="match status" value="3"/>
</dbReference>
<evidence type="ECO:0000259" key="13">
    <source>
        <dbReference type="PROSITE" id="PS50110"/>
    </source>
</evidence>
<dbReference type="InterPro" id="IPR013655">
    <property type="entry name" value="PAS_fold_3"/>
</dbReference>
<name>A0A1M6B0P3_9FLAO</name>
<keyword evidence="3 11" id="KW-0597">Phosphoprotein</keyword>
<keyword evidence="7" id="KW-0067">ATP-binding</keyword>
<dbReference type="FunFam" id="3.30.565.10:FF:000010">
    <property type="entry name" value="Sensor histidine kinase RcsC"/>
    <property type="match status" value="1"/>
</dbReference>
<evidence type="ECO:0000256" key="8">
    <source>
        <dbReference type="ARBA" id="ARBA00023012"/>
    </source>
</evidence>
<evidence type="ECO:0000256" key="2">
    <source>
        <dbReference type="ARBA" id="ARBA00012438"/>
    </source>
</evidence>
<dbReference type="InterPro" id="IPR003661">
    <property type="entry name" value="HisK_dim/P_dom"/>
</dbReference>
<dbReference type="CDD" id="cd00082">
    <property type="entry name" value="HisKA"/>
    <property type="match status" value="1"/>
</dbReference>
<reference evidence="16 17" key="1">
    <citation type="submission" date="2016-11" db="EMBL/GenBank/DDBJ databases">
        <authorList>
            <person name="Jaros S."/>
            <person name="Januszkiewicz K."/>
            <person name="Wedrychowicz H."/>
        </authorList>
    </citation>
    <scope>NUCLEOTIDE SEQUENCE [LARGE SCALE GENOMIC DNA]</scope>
    <source>
        <strain evidence="16 17">CGMCC 1.8863</strain>
    </source>
</reference>